<proteinExistence type="predicted"/>
<dbReference type="Proteomes" id="UP000039865">
    <property type="component" value="Unassembled WGS sequence"/>
</dbReference>
<feature type="domain" description="CHHC U11-48K-type" evidence="4">
    <location>
        <begin position="8"/>
        <end position="35"/>
    </location>
</feature>
<dbReference type="InterPro" id="IPR022776">
    <property type="entry name" value="TRM13/UPF0224_CHHC_Znf_dom"/>
</dbReference>
<dbReference type="EMBL" id="CCKQ01003882">
    <property type="protein sequence ID" value="CDW75022.1"/>
    <property type="molecule type" value="Genomic_DNA"/>
</dbReference>
<dbReference type="SUPFAM" id="SSF57667">
    <property type="entry name" value="beta-beta-alpha zinc fingers"/>
    <property type="match status" value="1"/>
</dbReference>
<keyword evidence="6" id="KW-1185">Reference proteome</keyword>
<sequence>MRRYTDPKVICPFNKSHIIQKPRLIWHLEKCPDMRKHLQEGKGIFRCQYNFIHLFLEEAAKNEHQLTCEDNQDDLIKQKLYDESQDLWNTQGTAFMESKWNCETDEDDDEVEIIQQQNYDSTWGNLKQVGSKRKLLQKKELIEISDDDGNINMTDQEPNNREKSRWGQVEESIWIPQNYFSILQFNDQFQQFRL</sequence>
<gene>
    <name evidence="5" type="primary">Contig18716.g19876</name>
    <name evidence="5" type="ORF">STYLEM_4007</name>
</gene>
<reference evidence="5 6" key="1">
    <citation type="submission" date="2014-06" db="EMBL/GenBank/DDBJ databases">
        <authorList>
            <person name="Swart Estienne"/>
        </authorList>
    </citation>
    <scope>NUCLEOTIDE SEQUENCE [LARGE SCALE GENOMIC DNA]</scope>
    <source>
        <strain evidence="5 6">130c</strain>
    </source>
</reference>
<dbReference type="OrthoDB" id="10069248at2759"/>
<keyword evidence="2" id="KW-0863">Zinc-finger</keyword>
<name>A0A077ZZJ2_STYLE</name>
<dbReference type="InterPro" id="IPR036236">
    <property type="entry name" value="Znf_C2H2_sf"/>
</dbReference>
<dbReference type="Pfam" id="PF05253">
    <property type="entry name" value="zf-U11-48K"/>
    <property type="match status" value="1"/>
</dbReference>
<keyword evidence="1" id="KW-0479">Metal-binding</keyword>
<keyword evidence="3" id="KW-0862">Zinc</keyword>
<evidence type="ECO:0000256" key="1">
    <source>
        <dbReference type="ARBA" id="ARBA00022723"/>
    </source>
</evidence>
<dbReference type="PROSITE" id="PS51800">
    <property type="entry name" value="ZF_CHHC_U11_48K"/>
    <property type="match status" value="1"/>
</dbReference>
<dbReference type="GO" id="GO:0008270">
    <property type="term" value="F:zinc ion binding"/>
    <property type="evidence" value="ECO:0007669"/>
    <property type="project" value="UniProtKB-KW"/>
</dbReference>
<dbReference type="AlphaFoldDB" id="A0A077ZZJ2"/>
<evidence type="ECO:0000256" key="3">
    <source>
        <dbReference type="ARBA" id="ARBA00022833"/>
    </source>
</evidence>
<protein>
    <recommendedName>
        <fullName evidence="4">CHHC U11-48K-type domain-containing protein</fullName>
    </recommendedName>
</protein>
<dbReference type="InParanoid" id="A0A077ZZJ2"/>
<accession>A0A077ZZJ2</accession>
<organism evidence="5 6">
    <name type="scientific">Stylonychia lemnae</name>
    <name type="common">Ciliate</name>
    <dbReference type="NCBI Taxonomy" id="5949"/>
    <lineage>
        <taxon>Eukaryota</taxon>
        <taxon>Sar</taxon>
        <taxon>Alveolata</taxon>
        <taxon>Ciliophora</taxon>
        <taxon>Intramacronucleata</taxon>
        <taxon>Spirotrichea</taxon>
        <taxon>Stichotrichia</taxon>
        <taxon>Sporadotrichida</taxon>
        <taxon>Oxytrichidae</taxon>
        <taxon>Stylonychinae</taxon>
        <taxon>Stylonychia</taxon>
    </lineage>
</organism>
<evidence type="ECO:0000259" key="4">
    <source>
        <dbReference type="PROSITE" id="PS51800"/>
    </source>
</evidence>
<evidence type="ECO:0000313" key="5">
    <source>
        <dbReference type="EMBL" id="CDW75022.1"/>
    </source>
</evidence>
<evidence type="ECO:0000256" key="2">
    <source>
        <dbReference type="ARBA" id="ARBA00022771"/>
    </source>
</evidence>
<evidence type="ECO:0000313" key="6">
    <source>
        <dbReference type="Proteomes" id="UP000039865"/>
    </source>
</evidence>